<accession>E2NK98</accession>
<dbReference type="EMBL" id="ACCH01000377">
    <property type="protein sequence ID" value="EEF87680.1"/>
    <property type="molecule type" value="Genomic_DNA"/>
</dbReference>
<dbReference type="HOGENOM" id="CLU_3195852_0_0_10"/>
<comment type="caution">
    <text evidence="1">The sequence shown here is derived from an EMBL/GenBank/DDBJ whole genome shotgun (WGS) entry which is preliminary data.</text>
</comment>
<dbReference type="AlphaFoldDB" id="E2NK98"/>
<reference evidence="1 2" key="2">
    <citation type="submission" date="2009-01" db="EMBL/GenBank/DDBJ databases">
        <title>Draft genome sequence of Bacteroides cellulosilyticus (DSM 14838).</title>
        <authorList>
            <person name="Sudarsanam P."/>
            <person name="Ley R."/>
            <person name="Guruge J."/>
            <person name="Turnbaugh P.J."/>
            <person name="Mahowald M."/>
            <person name="Liep D."/>
            <person name="Gordon J."/>
        </authorList>
    </citation>
    <scope>NUCLEOTIDE SEQUENCE [LARGE SCALE GENOMIC DNA]</scope>
    <source>
        <strain evidence="1 2">DSM 14838</strain>
    </source>
</reference>
<organism evidence="1 2">
    <name type="scientific">Bacteroides cellulosilyticus DSM 14838</name>
    <dbReference type="NCBI Taxonomy" id="537012"/>
    <lineage>
        <taxon>Bacteria</taxon>
        <taxon>Pseudomonadati</taxon>
        <taxon>Bacteroidota</taxon>
        <taxon>Bacteroidia</taxon>
        <taxon>Bacteroidales</taxon>
        <taxon>Bacteroidaceae</taxon>
        <taxon>Bacteroides</taxon>
    </lineage>
</organism>
<proteinExistence type="predicted"/>
<protein>
    <submittedName>
        <fullName evidence="1">Uncharacterized protein</fullName>
    </submittedName>
</protein>
<gene>
    <name evidence="1" type="ORF">BACCELL_04739</name>
</gene>
<reference evidence="1 2" key="1">
    <citation type="submission" date="2008-12" db="EMBL/GenBank/DDBJ databases">
        <authorList>
            <person name="Fulton L."/>
            <person name="Clifton S."/>
            <person name="Fulton B."/>
            <person name="Xu J."/>
            <person name="Minx P."/>
            <person name="Pepin K.H."/>
            <person name="Johnson M."/>
            <person name="Bhonagiri V."/>
            <person name="Nash W.E."/>
            <person name="Mardis E.R."/>
            <person name="Wilson R.K."/>
        </authorList>
    </citation>
    <scope>NUCLEOTIDE SEQUENCE [LARGE SCALE GENOMIC DNA]</scope>
    <source>
        <strain evidence="1 2">DSM 14838</strain>
    </source>
</reference>
<sequence>MLWEEDSHIKKYMKLQHKIFFSYWKLILDNADRCFLSALLINPDC</sequence>
<evidence type="ECO:0000313" key="2">
    <source>
        <dbReference type="Proteomes" id="UP000003711"/>
    </source>
</evidence>
<name>E2NK98_9BACE</name>
<dbReference type="Proteomes" id="UP000003711">
    <property type="component" value="Unassembled WGS sequence"/>
</dbReference>
<evidence type="ECO:0000313" key="1">
    <source>
        <dbReference type="EMBL" id="EEF87680.1"/>
    </source>
</evidence>